<dbReference type="Proteomes" id="UP000317093">
    <property type="component" value="Chromosome"/>
</dbReference>
<keyword evidence="2" id="KW-0472">Membrane</keyword>
<protein>
    <submittedName>
        <fullName evidence="3">Uncharacterized protein</fullName>
    </submittedName>
</protein>
<reference evidence="3 4" key="1">
    <citation type="submission" date="2019-02" db="EMBL/GenBank/DDBJ databases">
        <title>Deep-cultivation of Planctomycetes and their phenomic and genomic characterization uncovers novel biology.</title>
        <authorList>
            <person name="Wiegand S."/>
            <person name="Jogler M."/>
            <person name="Boedeker C."/>
            <person name="Pinto D."/>
            <person name="Vollmers J."/>
            <person name="Rivas-Marin E."/>
            <person name="Kohn T."/>
            <person name="Peeters S.H."/>
            <person name="Heuer A."/>
            <person name="Rast P."/>
            <person name="Oberbeckmann S."/>
            <person name="Bunk B."/>
            <person name="Jeske O."/>
            <person name="Meyerdierks A."/>
            <person name="Storesund J.E."/>
            <person name="Kallscheuer N."/>
            <person name="Luecker S."/>
            <person name="Lage O.M."/>
            <person name="Pohl T."/>
            <person name="Merkel B.J."/>
            <person name="Hornburger P."/>
            <person name="Mueller R.-W."/>
            <person name="Bruemmer F."/>
            <person name="Labrenz M."/>
            <person name="Spormann A.M."/>
            <person name="Op den Camp H."/>
            <person name="Overmann J."/>
            <person name="Amann R."/>
            <person name="Jetten M.S.M."/>
            <person name="Mascher T."/>
            <person name="Medema M.H."/>
            <person name="Devos D.P."/>
            <person name="Kaster A.-K."/>
            <person name="Ovreas L."/>
            <person name="Rohde M."/>
            <person name="Galperin M.Y."/>
            <person name="Jogler C."/>
        </authorList>
    </citation>
    <scope>NUCLEOTIDE SEQUENCE [LARGE SCALE GENOMIC DNA]</scope>
    <source>
        <strain evidence="3 4">Pan216</strain>
    </source>
</reference>
<evidence type="ECO:0000313" key="4">
    <source>
        <dbReference type="Proteomes" id="UP000317093"/>
    </source>
</evidence>
<dbReference type="RefSeq" id="WP_145255207.1">
    <property type="nucleotide sequence ID" value="NZ_CP036279.1"/>
</dbReference>
<evidence type="ECO:0000313" key="3">
    <source>
        <dbReference type="EMBL" id="QDU60022.1"/>
    </source>
</evidence>
<dbReference type="KEGG" id="knv:Pan216_08590"/>
<organism evidence="3 4">
    <name type="scientific">Kolteria novifilia</name>
    <dbReference type="NCBI Taxonomy" id="2527975"/>
    <lineage>
        <taxon>Bacteria</taxon>
        <taxon>Pseudomonadati</taxon>
        <taxon>Planctomycetota</taxon>
        <taxon>Planctomycetia</taxon>
        <taxon>Kolteriales</taxon>
        <taxon>Kolteriaceae</taxon>
        <taxon>Kolteria</taxon>
    </lineage>
</organism>
<evidence type="ECO:0000256" key="2">
    <source>
        <dbReference type="SAM" id="Phobius"/>
    </source>
</evidence>
<feature type="region of interest" description="Disordered" evidence="1">
    <location>
        <begin position="1"/>
        <end position="30"/>
    </location>
</feature>
<evidence type="ECO:0000256" key="1">
    <source>
        <dbReference type="SAM" id="MobiDB-lite"/>
    </source>
</evidence>
<dbReference type="EMBL" id="CP036279">
    <property type="protein sequence ID" value="QDU60022.1"/>
    <property type="molecule type" value="Genomic_DNA"/>
</dbReference>
<sequence>MDPFDFDDLPGSGDNKNEPSPPLPSSDDSPRKRRWLEPVIIVGGLLLIVLAIVVWQSFSTRTVRANSFILLDDSGTVRATLSMEDENPSLTFFDPEGRQRSRLALRFDGPHLLLYDENQTPRAILGLTDEGAGMNFLDSQGRLLHSFPR</sequence>
<keyword evidence="2" id="KW-0812">Transmembrane</keyword>
<name>A0A518AZ86_9BACT</name>
<keyword evidence="4" id="KW-1185">Reference proteome</keyword>
<dbReference type="AlphaFoldDB" id="A0A518AZ86"/>
<proteinExistence type="predicted"/>
<feature type="transmembrane region" description="Helical" evidence="2">
    <location>
        <begin position="39"/>
        <end position="58"/>
    </location>
</feature>
<gene>
    <name evidence="3" type="ORF">Pan216_08590</name>
</gene>
<accession>A0A518AZ86</accession>
<keyword evidence="2" id="KW-1133">Transmembrane helix</keyword>